<dbReference type="Proteomes" id="UP000314983">
    <property type="component" value="Chromosome 15"/>
</dbReference>
<protein>
    <recommendedName>
        <fullName evidence="4">CD3e molecule, epsilon associated protein</fullName>
    </recommendedName>
</protein>
<dbReference type="OMA" id="FQEEVMM"/>
<feature type="compositionally biased region" description="Basic and acidic residues" evidence="1">
    <location>
        <begin position="192"/>
        <end position="203"/>
    </location>
</feature>
<dbReference type="GeneID" id="113574735"/>
<feature type="compositionally biased region" description="Basic and acidic residues" evidence="1">
    <location>
        <begin position="278"/>
        <end position="293"/>
    </location>
</feature>
<dbReference type="AlphaFoldDB" id="A0A4W4HDA5"/>
<dbReference type="GeneTree" id="ENSGT00450000040362"/>
<dbReference type="RefSeq" id="XP_026861661.2">
    <property type="nucleotide sequence ID" value="XM_027005860.2"/>
</dbReference>
<name>A0A4W4HDA5_ELEEL</name>
<feature type="compositionally biased region" description="Basic residues" evidence="1">
    <location>
        <begin position="294"/>
        <end position="307"/>
    </location>
</feature>
<reference evidence="2" key="5">
    <citation type="submission" date="2025-09" db="UniProtKB">
        <authorList>
            <consortium name="Ensembl"/>
        </authorList>
    </citation>
    <scope>IDENTIFICATION</scope>
</reference>
<reference evidence="2" key="4">
    <citation type="submission" date="2025-08" db="UniProtKB">
        <authorList>
            <consortium name="Ensembl"/>
        </authorList>
    </citation>
    <scope>IDENTIFICATION</scope>
</reference>
<feature type="compositionally biased region" description="Low complexity" evidence="1">
    <location>
        <begin position="173"/>
        <end position="188"/>
    </location>
</feature>
<accession>A0A4W4HDA5</accession>
<feature type="region of interest" description="Disordered" evidence="1">
    <location>
        <begin position="233"/>
        <end position="307"/>
    </location>
</feature>
<dbReference type="KEGG" id="eee:113574735"/>
<evidence type="ECO:0000256" key="1">
    <source>
        <dbReference type="SAM" id="MobiDB-lite"/>
    </source>
</evidence>
<reference evidence="3" key="2">
    <citation type="journal article" date="2017" name="Sci. Adv.">
        <title>A tail of two voltages: Proteomic comparison of the three electric organs of the electric eel.</title>
        <authorList>
            <person name="Traeger L.L."/>
            <person name="Sabat G."/>
            <person name="Barrett-Wilt G.A."/>
            <person name="Wells G.B."/>
            <person name="Sussman M.R."/>
        </authorList>
    </citation>
    <scope>NUCLEOTIDE SEQUENCE [LARGE SCALE GENOMIC DNA]</scope>
</reference>
<evidence type="ECO:0000313" key="2">
    <source>
        <dbReference type="Ensembl" id="ENSEEEP00000046584.2"/>
    </source>
</evidence>
<evidence type="ECO:0008006" key="4">
    <source>
        <dbReference type="Google" id="ProtNLM"/>
    </source>
</evidence>
<dbReference type="Ensembl" id="ENSEEET00000047094.2">
    <property type="protein sequence ID" value="ENSEEEP00000046584.2"/>
    <property type="gene ID" value="ENSEEEG00000021938.2"/>
</dbReference>
<organism evidence="2 3">
    <name type="scientific">Electrophorus electricus</name>
    <name type="common">Electric eel</name>
    <name type="synonym">Gymnotus electricus</name>
    <dbReference type="NCBI Taxonomy" id="8005"/>
    <lineage>
        <taxon>Eukaryota</taxon>
        <taxon>Metazoa</taxon>
        <taxon>Chordata</taxon>
        <taxon>Craniata</taxon>
        <taxon>Vertebrata</taxon>
        <taxon>Euteleostomi</taxon>
        <taxon>Actinopterygii</taxon>
        <taxon>Neopterygii</taxon>
        <taxon>Teleostei</taxon>
        <taxon>Ostariophysi</taxon>
        <taxon>Gymnotiformes</taxon>
        <taxon>Gymnotoidei</taxon>
        <taxon>Gymnotidae</taxon>
        <taxon>Electrophorus</taxon>
    </lineage>
</organism>
<dbReference type="Gene3D" id="6.20.250.70">
    <property type="match status" value="1"/>
</dbReference>
<sequence length="307" mass="34087">MSCDISSSDSEKDDHHETSQNSQEKHKRVSKYKCPADFVSLKYNSAASALLDKDEQNKELWLIKAPSRFDPKIFTDLKVSLSGLKTIQATGATPQLYSVLGSCAGPTDVHVLTSSCQNQGTLSTSSFKGILSISESYGDCMGSRRPLSIPTAPAPCVPLSDLRQRFQPFGSSMATRAAGATTSASSLSPVRVKLDSERCDEQRKKKKKKKKEKHGKEENVEVFDIKREQISYGCDEMQVPESAEEDGTVATRKKRKKKKEKPTEDCPDEAECDASLIAKREPVDTSYDEVDRSVKKKKKKKKKTLHE</sequence>
<feature type="region of interest" description="Disordered" evidence="1">
    <location>
        <begin position="1"/>
        <end position="31"/>
    </location>
</feature>
<reference evidence="2" key="3">
    <citation type="submission" date="2020-05" db="EMBL/GenBank/DDBJ databases">
        <title>Electrophorus electricus (electric eel) genome, fEleEle1, primary haplotype.</title>
        <authorList>
            <person name="Myers G."/>
            <person name="Meyer A."/>
            <person name="Fedrigo O."/>
            <person name="Formenti G."/>
            <person name="Rhie A."/>
            <person name="Tracey A."/>
            <person name="Sims Y."/>
            <person name="Jarvis E.D."/>
        </authorList>
    </citation>
    <scope>NUCLEOTIDE SEQUENCE [LARGE SCALE GENOMIC DNA]</scope>
</reference>
<feature type="region of interest" description="Disordered" evidence="1">
    <location>
        <begin position="173"/>
        <end position="221"/>
    </location>
</feature>
<dbReference type="GO" id="GO:0006360">
    <property type="term" value="P:transcription by RNA polymerase I"/>
    <property type="evidence" value="ECO:0007669"/>
    <property type="project" value="InterPro"/>
</dbReference>
<dbReference type="InterPro" id="IPR013240">
    <property type="entry name" value="DNA-dir_RNA_pol1_su_RPA34"/>
</dbReference>
<dbReference type="CTD" id="10849"/>
<dbReference type="STRING" id="8005.ENSEEEP00000046584"/>
<gene>
    <name evidence="2" type="primary">polr1g</name>
</gene>
<feature type="compositionally biased region" description="Basic residues" evidence="1">
    <location>
        <begin position="251"/>
        <end position="260"/>
    </location>
</feature>
<keyword evidence="3" id="KW-1185">Reference proteome</keyword>
<proteinExistence type="predicted"/>
<dbReference type="Pfam" id="PF08208">
    <property type="entry name" value="RNA_polI_A34"/>
    <property type="match status" value="1"/>
</dbReference>
<reference evidence="3" key="1">
    <citation type="journal article" date="2014" name="Science">
        <title>Nonhuman genetics. Genomic basis for the convergent evolution of electric organs.</title>
        <authorList>
            <person name="Gallant J.R."/>
            <person name="Traeger L.L."/>
            <person name="Volkening J.D."/>
            <person name="Moffett H."/>
            <person name="Chen P.H."/>
            <person name="Novina C.D."/>
            <person name="Phillips G.N.Jr."/>
            <person name="Anand R."/>
            <person name="Wells G.B."/>
            <person name="Pinch M."/>
            <person name="Guth R."/>
            <person name="Unguez G.A."/>
            <person name="Albert J.S."/>
            <person name="Zakon H.H."/>
            <person name="Samanta M.P."/>
            <person name="Sussman M.R."/>
        </authorList>
    </citation>
    <scope>NUCLEOTIDE SEQUENCE [LARGE SCALE GENOMIC DNA]</scope>
</reference>
<evidence type="ECO:0000313" key="3">
    <source>
        <dbReference type="Proteomes" id="UP000314983"/>
    </source>
</evidence>
<feature type="compositionally biased region" description="Basic and acidic residues" evidence="1">
    <location>
        <begin position="9"/>
        <end position="18"/>
    </location>
</feature>
<feature type="compositionally biased region" description="Basic residues" evidence="1">
    <location>
        <begin position="204"/>
        <end position="213"/>
    </location>
</feature>